<comment type="similarity">
    <text evidence="2">Belongs to the TspO/BZRP family.</text>
</comment>
<keyword evidence="9" id="KW-1185">Reference proteome</keyword>
<dbReference type="STRING" id="7176.B0WUI9"/>
<dbReference type="EnsemblMetazoa" id="CPIJ010872-RA">
    <property type="protein sequence ID" value="CPIJ010872-PA"/>
    <property type="gene ID" value="CPIJ010872"/>
</dbReference>
<dbReference type="VEuPathDB" id="VectorBase:CPIJ010872"/>
<protein>
    <submittedName>
        <fullName evidence="7 8">Translocator protein</fullName>
    </submittedName>
</protein>
<dbReference type="Gene3D" id="1.20.1260.100">
    <property type="entry name" value="TspO/MBR protein"/>
    <property type="match status" value="1"/>
</dbReference>
<dbReference type="Pfam" id="PF03073">
    <property type="entry name" value="TspO_MBR"/>
    <property type="match status" value="1"/>
</dbReference>
<feature type="transmembrane region" description="Helical" evidence="6">
    <location>
        <begin position="58"/>
        <end position="79"/>
    </location>
</feature>
<dbReference type="FunFam" id="1.20.1260.100:FF:000001">
    <property type="entry name" value="translocator protein 2"/>
    <property type="match status" value="1"/>
</dbReference>
<dbReference type="OrthoDB" id="8841220at2759"/>
<dbReference type="InParanoid" id="B0WUI9"/>
<evidence type="ECO:0000256" key="4">
    <source>
        <dbReference type="ARBA" id="ARBA00022989"/>
    </source>
</evidence>
<evidence type="ECO:0000256" key="6">
    <source>
        <dbReference type="SAM" id="Phobius"/>
    </source>
</evidence>
<feature type="transmembrane region" description="Helical" evidence="6">
    <location>
        <begin position="16"/>
        <end position="38"/>
    </location>
</feature>
<proteinExistence type="inferred from homology"/>
<evidence type="ECO:0000256" key="1">
    <source>
        <dbReference type="ARBA" id="ARBA00004141"/>
    </source>
</evidence>
<dbReference type="InterPro" id="IPR004307">
    <property type="entry name" value="TspO_MBR"/>
</dbReference>
<sequence length="181" mass="20307">MIPQFAPAKFKMNAEFLKIAAAIALPQVGGLLTALLALPELMGWYQRLNFPPITPPNWVFPPVWTALNTALGYASYLVWSTGGGFAGTGRLPLALYGTQLALNWAWTPVFFKLHKLRWSFLVSLVHTAVVYATGYAFFNVNKMAGYLIFPYFAWCTFATLLNFEIYRRNPQEAAAREESSE</sequence>
<dbReference type="KEGG" id="cqu:CpipJ_CPIJ010872"/>
<dbReference type="InterPro" id="IPR038330">
    <property type="entry name" value="TspO/MBR-related_sf"/>
</dbReference>
<dbReference type="CDD" id="cd15904">
    <property type="entry name" value="TSPO_MBR"/>
    <property type="match status" value="1"/>
</dbReference>
<evidence type="ECO:0000313" key="7">
    <source>
        <dbReference type="EMBL" id="EDS34972.1"/>
    </source>
</evidence>
<reference evidence="8" key="2">
    <citation type="submission" date="2020-05" db="UniProtKB">
        <authorList>
            <consortium name="EnsemblMetazoa"/>
        </authorList>
    </citation>
    <scope>IDENTIFICATION</scope>
    <source>
        <strain evidence="8">JHB</strain>
    </source>
</reference>
<evidence type="ECO:0000313" key="9">
    <source>
        <dbReference type="Proteomes" id="UP000002320"/>
    </source>
</evidence>
<dbReference type="eggNOG" id="KOG3797">
    <property type="taxonomic scope" value="Eukaryota"/>
</dbReference>
<dbReference type="PANTHER" id="PTHR10057:SF0">
    <property type="entry name" value="TRANSLOCATOR PROTEIN"/>
    <property type="match status" value="1"/>
</dbReference>
<name>B0WUI9_CULQU</name>
<dbReference type="AlphaFoldDB" id="B0WUI9"/>
<dbReference type="HOGENOM" id="CLU_091805_2_1_1"/>
<dbReference type="Proteomes" id="UP000002320">
    <property type="component" value="Unassembled WGS sequence"/>
</dbReference>
<feature type="transmembrane region" description="Helical" evidence="6">
    <location>
        <begin position="144"/>
        <end position="163"/>
    </location>
</feature>
<keyword evidence="4 6" id="KW-1133">Transmembrane helix</keyword>
<keyword evidence="5 6" id="KW-0472">Membrane</keyword>
<organism>
    <name type="scientific">Culex quinquefasciatus</name>
    <name type="common">Southern house mosquito</name>
    <name type="synonym">Culex pungens</name>
    <dbReference type="NCBI Taxonomy" id="7176"/>
    <lineage>
        <taxon>Eukaryota</taxon>
        <taxon>Metazoa</taxon>
        <taxon>Ecdysozoa</taxon>
        <taxon>Arthropoda</taxon>
        <taxon>Hexapoda</taxon>
        <taxon>Insecta</taxon>
        <taxon>Pterygota</taxon>
        <taxon>Neoptera</taxon>
        <taxon>Endopterygota</taxon>
        <taxon>Diptera</taxon>
        <taxon>Nematocera</taxon>
        <taxon>Culicoidea</taxon>
        <taxon>Culicidae</taxon>
        <taxon>Culicinae</taxon>
        <taxon>Culicini</taxon>
        <taxon>Culex</taxon>
        <taxon>Culex</taxon>
    </lineage>
</organism>
<keyword evidence="3 6" id="KW-0812">Transmembrane</keyword>
<reference evidence="7" key="1">
    <citation type="submission" date="2007-03" db="EMBL/GenBank/DDBJ databases">
        <title>Annotation of Culex pipiens quinquefasciatus.</title>
        <authorList>
            <consortium name="The Broad Institute Genome Sequencing Platform"/>
            <person name="Atkinson P.W."/>
            <person name="Hemingway J."/>
            <person name="Christensen B.M."/>
            <person name="Higgs S."/>
            <person name="Kodira C."/>
            <person name="Hannick L."/>
            <person name="Megy K."/>
            <person name="O'Leary S."/>
            <person name="Pearson M."/>
            <person name="Haas B.J."/>
            <person name="Mauceli E."/>
            <person name="Wortman J.R."/>
            <person name="Lee N.H."/>
            <person name="Guigo R."/>
            <person name="Stanke M."/>
            <person name="Alvarado L."/>
            <person name="Amedeo P."/>
            <person name="Antoine C.H."/>
            <person name="Arensburger P."/>
            <person name="Bidwell S.L."/>
            <person name="Crawford M."/>
            <person name="Camaro F."/>
            <person name="Devon K."/>
            <person name="Engels R."/>
            <person name="Hammond M."/>
            <person name="Howarth C."/>
            <person name="Koehrsen M."/>
            <person name="Lawson D."/>
            <person name="Montgomery P."/>
            <person name="Nene V."/>
            <person name="Nusbaum C."/>
            <person name="Puiu D."/>
            <person name="Romero-Severson J."/>
            <person name="Severson D.W."/>
            <person name="Shumway M."/>
            <person name="Sisk P."/>
            <person name="Stolte C."/>
            <person name="Zeng Q."/>
            <person name="Eisenstadt E."/>
            <person name="Fraser-Liggett C."/>
            <person name="Strausberg R."/>
            <person name="Galagan J."/>
            <person name="Birren B."/>
            <person name="Collins F.H."/>
        </authorList>
    </citation>
    <scope>NUCLEOTIDE SEQUENCE [LARGE SCALE GENOMIC DNA]</scope>
    <source>
        <strain evidence="7">JHB</strain>
    </source>
</reference>
<evidence type="ECO:0000256" key="3">
    <source>
        <dbReference type="ARBA" id="ARBA00022692"/>
    </source>
</evidence>
<dbReference type="VEuPathDB" id="VectorBase:CQUJHB007099"/>
<dbReference type="GO" id="GO:0033013">
    <property type="term" value="P:tetrapyrrole metabolic process"/>
    <property type="evidence" value="ECO:0007669"/>
    <property type="project" value="UniProtKB-ARBA"/>
</dbReference>
<comment type="subcellular location">
    <subcellularLocation>
        <location evidence="1">Membrane</location>
        <topology evidence="1">Multi-pass membrane protein</topology>
    </subcellularLocation>
</comment>
<dbReference type="PIRSF" id="PIRSF005859">
    <property type="entry name" value="PBR"/>
    <property type="match status" value="1"/>
</dbReference>
<gene>
    <name evidence="8" type="primary">6043392</name>
    <name evidence="7" type="ORF">CpipJ_CPIJ010872</name>
</gene>
<feature type="transmembrane region" description="Helical" evidence="6">
    <location>
        <begin position="118"/>
        <end position="138"/>
    </location>
</feature>
<dbReference type="GO" id="GO:0005741">
    <property type="term" value="C:mitochondrial outer membrane"/>
    <property type="evidence" value="ECO:0007669"/>
    <property type="project" value="TreeGrafter"/>
</dbReference>
<evidence type="ECO:0000256" key="2">
    <source>
        <dbReference type="ARBA" id="ARBA00007524"/>
    </source>
</evidence>
<accession>B0WUI9</accession>
<dbReference type="FunCoup" id="B0WUI9">
    <property type="interactions" value="217"/>
</dbReference>
<dbReference type="PANTHER" id="PTHR10057">
    <property type="entry name" value="PERIPHERAL-TYPE BENZODIAZEPINE RECEPTOR"/>
    <property type="match status" value="1"/>
</dbReference>
<dbReference type="EMBL" id="DS232106">
    <property type="protein sequence ID" value="EDS34972.1"/>
    <property type="molecule type" value="Genomic_DNA"/>
</dbReference>
<evidence type="ECO:0000256" key="5">
    <source>
        <dbReference type="ARBA" id="ARBA00023136"/>
    </source>
</evidence>
<evidence type="ECO:0000313" key="8">
    <source>
        <dbReference type="EnsemblMetazoa" id="CPIJ010872-PA"/>
    </source>
</evidence>
<dbReference type="OMA" id="PIVWTCL"/>